<dbReference type="Gene3D" id="1.10.357.10">
    <property type="entry name" value="Tetracycline Repressor, domain 2"/>
    <property type="match status" value="1"/>
</dbReference>
<dbReference type="PROSITE" id="PS01081">
    <property type="entry name" value="HTH_TETR_1"/>
    <property type="match status" value="1"/>
</dbReference>
<dbReference type="PANTHER" id="PTHR43479">
    <property type="entry name" value="ACREF/ENVCD OPERON REPRESSOR-RELATED"/>
    <property type="match status" value="1"/>
</dbReference>
<dbReference type="OrthoDB" id="9812993at2"/>
<dbReference type="GO" id="GO:0003677">
    <property type="term" value="F:DNA binding"/>
    <property type="evidence" value="ECO:0007669"/>
    <property type="project" value="UniProtKB-UniRule"/>
</dbReference>
<reference evidence="5 6" key="1">
    <citation type="journal article" date="2011" name="J. Microbiol.">
        <title>Bacillus kyonggiensis sp. nov., isolated from soil of a lettuce field.</title>
        <authorList>
            <person name="Dong K."/>
            <person name="Lee S."/>
        </authorList>
    </citation>
    <scope>NUCLEOTIDE SEQUENCE [LARGE SCALE GENOMIC DNA]</scope>
    <source>
        <strain evidence="5 6">NB22</strain>
    </source>
</reference>
<evidence type="ECO:0000313" key="6">
    <source>
        <dbReference type="Proteomes" id="UP000307756"/>
    </source>
</evidence>
<feature type="DNA-binding region" description="H-T-H motif" evidence="3">
    <location>
        <begin position="25"/>
        <end position="44"/>
    </location>
</feature>
<comment type="caution">
    <text evidence="5">The sequence shown here is derived from an EMBL/GenBank/DDBJ whole genome shotgun (WGS) entry which is preliminary data.</text>
</comment>
<keyword evidence="6" id="KW-1185">Reference proteome</keyword>
<dbReference type="PANTHER" id="PTHR43479:SF22">
    <property type="entry name" value="TRANSCRIPTIONAL REGULATOR, TETR FAMILY"/>
    <property type="match status" value="1"/>
</dbReference>
<dbReference type="PROSITE" id="PS50977">
    <property type="entry name" value="HTH_TETR_2"/>
    <property type="match status" value="1"/>
</dbReference>
<protein>
    <submittedName>
        <fullName evidence="5">TetR/AcrR family transcriptional regulator</fullName>
    </submittedName>
</protein>
<evidence type="ECO:0000259" key="4">
    <source>
        <dbReference type="PROSITE" id="PS50977"/>
    </source>
</evidence>
<evidence type="ECO:0000256" key="3">
    <source>
        <dbReference type="PROSITE-ProRule" id="PRU00335"/>
    </source>
</evidence>
<dbReference type="InterPro" id="IPR050624">
    <property type="entry name" value="HTH-type_Tx_Regulator"/>
</dbReference>
<gene>
    <name evidence="5" type="ORF">FA727_20490</name>
</gene>
<feature type="domain" description="HTH tetR-type" evidence="4">
    <location>
        <begin position="2"/>
        <end position="62"/>
    </location>
</feature>
<dbReference type="InterPro" id="IPR023772">
    <property type="entry name" value="DNA-bd_HTH_TetR-type_CS"/>
</dbReference>
<dbReference type="InterPro" id="IPR001647">
    <property type="entry name" value="HTH_TetR"/>
</dbReference>
<accession>A0A4U1D1I7</accession>
<dbReference type="AlphaFoldDB" id="A0A4U1D1I7"/>
<evidence type="ECO:0000313" key="5">
    <source>
        <dbReference type="EMBL" id="TKC14886.1"/>
    </source>
</evidence>
<evidence type="ECO:0000256" key="2">
    <source>
        <dbReference type="ARBA" id="ARBA00023125"/>
    </source>
</evidence>
<keyword evidence="1" id="KW-0678">Repressor</keyword>
<name>A0A4U1D1I7_9BACI</name>
<dbReference type="SUPFAM" id="SSF46689">
    <property type="entry name" value="Homeodomain-like"/>
    <property type="match status" value="1"/>
</dbReference>
<organism evidence="5 6">
    <name type="scientific">Robertmurraya kyonggiensis</name>
    <dbReference type="NCBI Taxonomy" id="1037680"/>
    <lineage>
        <taxon>Bacteria</taxon>
        <taxon>Bacillati</taxon>
        <taxon>Bacillota</taxon>
        <taxon>Bacilli</taxon>
        <taxon>Bacillales</taxon>
        <taxon>Bacillaceae</taxon>
        <taxon>Robertmurraya</taxon>
    </lineage>
</organism>
<evidence type="ECO:0000256" key="1">
    <source>
        <dbReference type="ARBA" id="ARBA00022491"/>
    </source>
</evidence>
<dbReference type="Pfam" id="PF00440">
    <property type="entry name" value="TetR_N"/>
    <property type="match status" value="1"/>
</dbReference>
<dbReference type="Proteomes" id="UP000307756">
    <property type="component" value="Unassembled WGS sequence"/>
</dbReference>
<keyword evidence="2 3" id="KW-0238">DNA-binding</keyword>
<dbReference type="EMBL" id="SWBM01000007">
    <property type="protein sequence ID" value="TKC14886.1"/>
    <property type="molecule type" value="Genomic_DNA"/>
</dbReference>
<sequence>MNKKKKQIIEGAHRLFIEKGFVHTSIQDILDEVKIAKGTFYNYFISKNECLIAILEYAKEESEQQRKEMSLGRRADDEELFIEQVTIRLKTDKKHNLMALFSTTSFMSDPELREFMFQQHLSEVQWVAGRLMDLYGDDLREIAFDQAVIFLGILQHSFQVTKLTSQKNHSLEDIIRYALQQVRLIIQHQEQSSTVLFPFERLERGENELSPQLKKLIEKLIQNPKMKDKVELLEFLLAEMKNESPRLQLIESVWRTLSQSHEPLAPYREMLYMLWEYIEKNNASRR</sequence>
<dbReference type="PRINTS" id="PR00455">
    <property type="entry name" value="HTHTETR"/>
</dbReference>
<dbReference type="RefSeq" id="WP_136833359.1">
    <property type="nucleotide sequence ID" value="NZ_SWBM01000007.1"/>
</dbReference>
<dbReference type="InterPro" id="IPR009057">
    <property type="entry name" value="Homeodomain-like_sf"/>
</dbReference>
<proteinExistence type="predicted"/>